<gene>
    <name evidence="1" type="ORF">XENORESO_017499</name>
</gene>
<dbReference type="Proteomes" id="UP001444071">
    <property type="component" value="Unassembled WGS sequence"/>
</dbReference>
<protein>
    <submittedName>
        <fullName evidence="1">Uncharacterized protein</fullName>
    </submittedName>
</protein>
<name>A0ABV0VU19_9TELE</name>
<sequence length="106" mass="12116">MITSKHILHQNPSAALYISLAFQTFQMINFSLKVVVNKCFLTQAKIDKLKLLADQRKSEHNMLLQESSLIVVKKKKGICRSLEVYNGLQVYSVLNVLGRMFSIFLV</sequence>
<proteinExistence type="predicted"/>
<evidence type="ECO:0000313" key="2">
    <source>
        <dbReference type="Proteomes" id="UP001444071"/>
    </source>
</evidence>
<accession>A0ABV0VU19</accession>
<keyword evidence="2" id="KW-1185">Reference proteome</keyword>
<comment type="caution">
    <text evidence="1">The sequence shown here is derived from an EMBL/GenBank/DDBJ whole genome shotgun (WGS) entry which is preliminary data.</text>
</comment>
<evidence type="ECO:0000313" key="1">
    <source>
        <dbReference type="EMBL" id="MEQ2259747.1"/>
    </source>
</evidence>
<reference evidence="1 2" key="1">
    <citation type="submission" date="2021-06" db="EMBL/GenBank/DDBJ databases">
        <authorList>
            <person name="Palmer J.M."/>
        </authorList>
    </citation>
    <scope>NUCLEOTIDE SEQUENCE [LARGE SCALE GENOMIC DNA]</scope>
    <source>
        <strain evidence="1 2">XR_2019</strain>
        <tissue evidence="1">Muscle</tissue>
    </source>
</reference>
<dbReference type="EMBL" id="JAHRIM010005996">
    <property type="protein sequence ID" value="MEQ2259747.1"/>
    <property type="molecule type" value="Genomic_DNA"/>
</dbReference>
<organism evidence="1 2">
    <name type="scientific">Xenotaenia resolanae</name>
    <dbReference type="NCBI Taxonomy" id="208358"/>
    <lineage>
        <taxon>Eukaryota</taxon>
        <taxon>Metazoa</taxon>
        <taxon>Chordata</taxon>
        <taxon>Craniata</taxon>
        <taxon>Vertebrata</taxon>
        <taxon>Euteleostomi</taxon>
        <taxon>Actinopterygii</taxon>
        <taxon>Neopterygii</taxon>
        <taxon>Teleostei</taxon>
        <taxon>Neoteleostei</taxon>
        <taxon>Acanthomorphata</taxon>
        <taxon>Ovalentaria</taxon>
        <taxon>Atherinomorphae</taxon>
        <taxon>Cyprinodontiformes</taxon>
        <taxon>Goodeidae</taxon>
        <taxon>Xenotaenia</taxon>
    </lineage>
</organism>